<dbReference type="AlphaFoldDB" id="A0A9P6II13"/>
<evidence type="ECO:0000256" key="1">
    <source>
        <dbReference type="SAM" id="MobiDB-lite"/>
    </source>
</evidence>
<feature type="region of interest" description="Disordered" evidence="1">
    <location>
        <begin position="15"/>
        <end position="50"/>
    </location>
</feature>
<accession>A0A9P6II13</accession>
<organism evidence="2 3">
    <name type="scientific">Modicella reniformis</name>
    <dbReference type="NCBI Taxonomy" id="1440133"/>
    <lineage>
        <taxon>Eukaryota</taxon>
        <taxon>Fungi</taxon>
        <taxon>Fungi incertae sedis</taxon>
        <taxon>Mucoromycota</taxon>
        <taxon>Mortierellomycotina</taxon>
        <taxon>Mortierellomycetes</taxon>
        <taxon>Mortierellales</taxon>
        <taxon>Mortierellaceae</taxon>
        <taxon>Modicella</taxon>
    </lineage>
</organism>
<protein>
    <submittedName>
        <fullName evidence="2">Uncharacterized protein</fullName>
    </submittedName>
</protein>
<name>A0A9P6II13_9FUNG</name>
<feature type="non-terminal residue" evidence="2">
    <location>
        <position position="94"/>
    </location>
</feature>
<comment type="caution">
    <text evidence="2">The sequence shown here is derived from an EMBL/GenBank/DDBJ whole genome shotgun (WGS) entry which is preliminary data.</text>
</comment>
<gene>
    <name evidence="2" type="ORF">BGZ65_010303</name>
</gene>
<evidence type="ECO:0000313" key="2">
    <source>
        <dbReference type="EMBL" id="KAF9921494.1"/>
    </source>
</evidence>
<sequence length="94" mass="10163">RRFDSKRPLSFLALSLEDPSGGSESASSRAAGTDAIYDTSRPITSQPSLRYTPPVMASLLGSNNRFSYQAPSEHSGSLGGHFAQWSQDDENVEL</sequence>
<dbReference type="Proteomes" id="UP000749646">
    <property type="component" value="Unassembled WGS sequence"/>
</dbReference>
<feature type="compositionally biased region" description="Low complexity" evidence="1">
    <location>
        <begin position="20"/>
        <end position="32"/>
    </location>
</feature>
<evidence type="ECO:0000313" key="3">
    <source>
        <dbReference type="Proteomes" id="UP000749646"/>
    </source>
</evidence>
<dbReference type="OrthoDB" id="2446441at2759"/>
<reference evidence="2" key="1">
    <citation type="journal article" date="2020" name="Fungal Divers.">
        <title>Resolving the Mortierellaceae phylogeny through synthesis of multi-gene phylogenetics and phylogenomics.</title>
        <authorList>
            <person name="Vandepol N."/>
            <person name="Liber J."/>
            <person name="Desiro A."/>
            <person name="Na H."/>
            <person name="Kennedy M."/>
            <person name="Barry K."/>
            <person name="Grigoriev I.V."/>
            <person name="Miller A.N."/>
            <person name="O'Donnell K."/>
            <person name="Stajich J.E."/>
            <person name="Bonito G."/>
        </authorList>
    </citation>
    <scope>NUCLEOTIDE SEQUENCE</scope>
    <source>
        <strain evidence="2">MES-2147</strain>
    </source>
</reference>
<feature type="non-terminal residue" evidence="2">
    <location>
        <position position="1"/>
    </location>
</feature>
<keyword evidence="3" id="KW-1185">Reference proteome</keyword>
<proteinExistence type="predicted"/>
<dbReference type="EMBL" id="JAAAHW010011021">
    <property type="protein sequence ID" value="KAF9921494.1"/>
    <property type="molecule type" value="Genomic_DNA"/>
</dbReference>
<feature type="region of interest" description="Disordered" evidence="1">
    <location>
        <begin position="68"/>
        <end position="94"/>
    </location>
</feature>